<sequence>MNTIKMPVFIGYSIGKNDLLKVFDLRKDPIRTNYIKHVFDKFSEVAQYKNLKFTHVKEYNIFRVEKTAATVPNVVMGMYTMHKVSAFRDLDFLFGCKVDEDKKLLEFDCNNFYKISDDAYEEFIRTTIICGVDYISIIKNMSLGINIIKNDTGLMVGLYCTANNVDTEQFITHIKNMKDVVKKQLSKIKVHIGECSSLNKVENPEPKVIIT</sequence>
<dbReference type="EMBL" id="MN739787">
    <property type="protein sequence ID" value="QHT26378.1"/>
    <property type="molecule type" value="Genomic_DNA"/>
</dbReference>
<dbReference type="AlphaFoldDB" id="A0A6C0EBW5"/>
<reference evidence="1" key="1">
    <citation type="journal article" date="2020" name="Nature">
        <title>Giant virus diversity and host interactions through global metagenomics.</title>
        <authorList>
            <person name="Schulz F."/>
            <person name="Roux S."/>
            <person name="Paez-Espino D."/>
            <person name="Jungbluth S."/>
            <person name="Walsh D.A."/>
            <person name="Denef V.J."/>
            <person name="McMahon K.D."/>
            <person name="Konstantinidis K.T."/>
            <person name="Eloe-Fadrosh E.A."/>
            <person name="Kyrpides N.C."/>
            <person name="Woyke T."/>
        </authorList>
    </citation>
    <scope>NUCLEOTIDE SEQUENCE</scope>
    <source>
        <strain evidence="1">GVMAG-M-3300023179-27</strain>
    </source>
</reference>
<evidence type="ECO:0000313" key="1">
    <source>
        <dbReference type="EMBL" id="QHT26378.1"/>
    </source>
</evidence>
<name>A0A6C0EBW5_9ZZZZ</name>
<accession>A0A6C0EBW5</accession>
<organism evidence="1">
    <name type="scientific">viral metagenome</name>
    <dbReference type="NCBI Taxonomy" id="1070528"/>
    <lineage>
        <taxon>unclassified sequences</taxon>
        <taxon>metagenomes</taxon>
        <taxon>organismal metagenomes</taxon>
    </lineage>
</organism>
<proteinExistence type="predicted"/>
<protein>
    <submittedName>
        <fullName evidence="1">Uncharacterized protein</fullName>
    </submittedName>
</protein>